<dbReference type="AlphaFoldDB" id="A0A5M7C311"/>
<dbReference type="InterPro" id="IPR044878">
    <property type="entry name" value="UbiA_sf"/>
</dbReference>
<comment type="subcellular location">
    <subcellularLocation>
        <location evidence="1">Membrane</location>
        <topology evidence="1">Multi-pass membrane protein</topology>
    </subcellularLocation>
</comment>
<organism evidence="6 7">
    <name type="scientific">Saccharopolyspora hirsuta</name>
    <dbReference type="NCBI Taxonomy" id="1837"/>
    <lineage>
        <taxon>Bacteria</taxon>
        <taxon>Bacillati</taxon>
        <taxon>Actinomycetota</taxon>
        <taxon>Actinomycetes</taxon>
        <taxon>Pseudonocardiales</taxon>
        <taxon>Pseudonocardiaceae</taxon>
        <taxon>Saccharopolyspora</taxon>
    </lineage>
</organism>
<evidence type="ECO:0000313" key="6">
    <source>
        <dbReference type="EMBL" id="KAA5834668.1"/>
    </source>
</evidence>
<sequence>MTAGLAAAVGGGALAVLGVVAAVLPGQLSVGWLNDLVDADRDAQVGRTGKPVAAGAVSRRAVLVAVVVSAPVAVLLSLPFGIAATAAHLVALGSAWAYDLGLKSTAFSVLPYAVSFGLLPVFVTLGNAAGPPSWLVLAAALLGSAAHFVNVLPDIADDDATGVRGLPHRLGAVRSTAVASVLVLATAALLVLGPVGVSPAGLLLLALAVVLLGAGLVLGRRPGSRAAFHAVILVALLDVVVLLGNGV</sequence>
<dbReference type="Proteomes" id="UP000323946">
    <property type="component" value="Unassembled WGS sequence"/>
</dbReference>
<feature type="transmembrane region" description="Helical" evidence="5">
    <location>
        <begin position="109"/>
        <end position="128"/>
    </location>
</feature>
<dbReference type="GO" id="GO:0016020">
    <property type="term" value="C:membrane"/>
    <property type="evidence" value="ECO:0007669"/>
    <property type="project" value="UniProtKB-SubCell"/>
</dbReference>
<name>A0A5M7C311_SACHI</name>
<keyword evidence="3 5" id="KW-1133">Transmembrane helix</keyword>
<accession>A0A5M7C311</accession>
<evidence type="ECO:0008006" key="8">
    <source>
        <dbReference type="Google" id="ProtNLM"/>
    </source>
</evidence>
<dbReference type="EMBL" id="VWPH01000005">
    <property type="protein sequence ID" value="KAA5834668.1"/>
    <property type="molecule type" value="Genomic_DNA"/>
</dbReference>
<dbReference type="Gene3D" id="1.10.357.140">
    <property type="entry name" value="UbiA prenyltransferase"/>
    <property type="match status" value="1"/>
</dbReference>
<gene>
    <name evidence="6" type="ORF">F1721_12440</name>
</gene>
<comment type="caution">
    <text evidence="6">The sequence shown here is derived from an EMBL/GenBank/DDBJ whole genome shotgun (WGS) entry which is preliminary data.</text>
</comment>
<keyword evidence="2 5" id="KW-0812">Transmembrane</keyword>
<evidence type="ECO:0000256" key="5">
    <source>
        <dbReference type="SAM" id="Phobius"/>
    </source>
</evidence>
<reference evidence="6 7" key="1">
    <citation type="submission" date="2019-09" db="EMBL/GenBank/DDBJ databases">
        <title>Draft genome sequence of the thermophilic Saccharopolyspora hirsuta VKM Ac-666T.</title>
        <authorList>
            <person name="Lobastova T.G."/>
            <person name="Fokina V."/>
            <person name="Bragin E.Y."/>
            <person name="Shtratnikova V.Y."/>
            <person name="Starodumova I.P."/>
            <person name="Tarlachkov S.V."/>
            <person name="Donova M.V."/>
        </authorList>
    </citation>
    <scope>NUCLEOTIDE SEQUENCE [LARGE SCALE GENOMIC DNA]</scope>
    <source>
        <strain evidence="6 7">VKM Ac-666</strain>
    </source>
</reference>
<dbReference type="OrthoDB" id="3212588at2"/>
<feature type="transmembrane region" description="Helical" evidence="5">
    <location>
        <begin position="226"/>
        <end position="244"/>
    </location>
</feature>
<feature type="transmembrane region" description="Helical" evidence="5">
    <location>
        <begin position="199"/>
        <end position="219"/>
    </location>
</feature>
<evidence type="ECO:0000256" key="3">
    <source>
        <dbReference type="ARBA" id="ARBA00022989"/>
    </source>
</evidence>
<keyword evidence="7" id="KW-1185">Reference proteome</keyword>
<dbReference type="GO" id="GO:0016765">
    <property type="term" value="F:transferase activity, transferring alkyl or aryl (other than methyl) groups"/>
    <property type="evidence" value="ECO:0007669"/>
    <property type="project" value="InterPro"/>
</dbReference>
<evidence type="ECO:0000313" key="7">
    <source>
        <dbReference type="Proteomes" id="UP000323946"/>
    </source>
</evidence>
<evidence type="ECO:0000256" key="1">
    <source>
        <dbReference type="ARBA" id="ARBA00004141"/>
    </source>
</evidence>
<proteinExistence type="predicted"/>
<feature type="transmembrane region" description="Helical" evidence="5">
    <location>
        <begin position="172"/>
        <end position="193"/>
    </location>
</feature>
<dbReference type="InterPro" id="IPR000537">
    <property type="entry name" value="UbiA_prenyltransferase"/>
</dbReference>
<keyword evidence="4 5" id="KW-0472">Membrane</keyword>
<dbReference type="Pfam" id="PF01040">
    <property type="entry name" value="UbiA"/>
    <property type="match status" value="1"/>
</dbReference>
<evidence type="ECO:0000256" key="4">
    <source>
        <dbReference type="ARBA" id="ARBA00023136"/>
    </source>
</evidence>
<protein>
    <recommendedName>
        <fullName evidence="8">Ubiquinone biosynthesis protein UbiA</fullName>
    </recommendedName>
</protein>
<feature type="transmembrane region" description="Helical" evidence="5">
    <location>
        <begin position="134"/>
        <end position="152"/>
    </location>
</feature>
<evidence type="ECO:0000256" key="2">
    <source>
        <dbReference type="ARBA" id="ARBA00022692"/>
    </source>
</evidence>
<feature type="transmembrane region" description="Helical" evidence="5">
    <location>
        <begin position="72"/>
        <end position="97"/>
    </location>
</feature>